<dbReference type="Gene3D" id="3.40.50.10810">
    <property type="entry name" value="Tandem AAA-ATPase domain"/>
    <property type="match status" value="1"/>
</dbReference>
<dbReference type="PROSITE" id="PS51194">
    <property type="entry name" value="HELICASE_CTER"/>
    <property type="match status" value="1"/>
</dbReference>
<protein>
    <submittedName>
        <fullName evidence="4">ATP-dependent RNA helicase SrmB</fullName>
    </submittedName>
</protein>
<dbReference type="EMBL" id="UGPP01000001">
    <property type="protein sequence ID" value="STY71127.1"/>
    <property type="molecule type" value="Genomic_DNA"/>
</dbReference>
<dbReference type="InterPro" id="IPR014001">
    <property type="entry name" value="Helicase_ATP-bd"/>
</dbReference>
<name>A0A378NTE6_9FIRM</name>
<dbReference type="Gene3D" id="3.40.50.300">
    <property type="entry name" value="P-loop containing nucleotide triphosphate hydrolases"/>
    <property type="match status" value="1"/>
</dbReference>
<dbReference type="SMART" id="SM00487">
    <property type="entry name" value="DEXDc"/>
    <property type="match status" value="1"/>
</dbReference>
<dbReference type="InterPro" id="IPR038718">
    <property type="entry name" value="SNF2-like_sf"/>
</dbReference>
<dbReference type="AlphaFoldDB" id="A0A378NTE6"/>
<dbReference type="SMART" id="SM00490">
    <property type="entry name" value="HELICc"/>
    <property type="match status" value="1"/>
</dbReference>
<keyword evidence="4" id="KW-0347">Helicase</keyword>
<dbReference type="InterPro" id="IPR000330">
    <property type="entry name" value="SNF2_N"/>
</dbReference>
<dbReference type="RefSeq" id="WP_115151501.1">
    <property type="nucleotide sequence ID" value="NZ_UGPP01000001.1"/>
</dbReference>
<feature type="domain" description="Helicase ATP-binding" evidence="2">
    <location>
        <begin position="113"/>
        <end position="314"/>
    </location>
</feature>
<gene>
    <name evidence="4" type="ORF">NCTC10571_01279</name>
</gene>
<dbReference type="PANTHER" id="PTHR10799">
    <property type="entry name" value="SNF2/RAD54 HELICASE FAMILY"/>
    <property type="match status" value="1"/>
</dbReference>
<dbReference type="InterPro" id="IPR027417">
    <property type="entry name" value="P-loop_NTPase"/>
</dbReference>
<dbReference type="InterPro" id="IPR001650">
    <property type="entry name" value="Helicase_C-like"/>
</dbReference>
<evidence type="ECO:0000313" key="4">
    <source>
        <dbReference type="EMBL" id="STY71127.1"/>
    </source>
</evidence>
<dbReference type="Proteomes" id="UP000255234">
    <property type="component" value="Unassembled WGS sequence"/>
</dbReference>
<evidence type="ECO:0000313" key="5">
    <source>
        <dbReference type="Proteomes" id="UP000255234"/>
    </source>
</evidence>
<dbReference type="CDD" id="cd18793">
    <property type="entry name" value="SF2_C_SNF"/>
    <property type="match status" value="1"/>
</dbReference>
<dbReference type="Pfam" id="PF00176">
    <property type="entry name" value="SNF2-rel_dom"/>
    <property type="match status" value="1"/>
</dbReference>
<evidence type="ECO:0000259" key="2">
    <source>
        <dbReference type="PROSITE" id="PS51192"/>
    </source>
</evidence>
<proteinExistence type="predicted"/>
<dbReference type="GO" id="GO:0004386">
    <property type="term" value="F:helicase activity"/>
    <property type="evidence" value="ECO:0007669"/>
    <property type="project" value="UniProtKB-KW"/>
</dbReference>
<reference evidence="4 5" key="1">
    <citation type="submission" date="2018-06" db="EMBL/GenBank/DDBJ databases">
        <authorList>
            <consortium name="Pathogen Informatics"/>
            <person name="Doyle S."/>
        </authorList>
    </citation>
    <scope>NUCLEOTIDE SEQUENCE [LARGE SCALE GENOMIC DNA]</scope>
    <source>
        <strain evidence="4 5">NCTC10571</strain>
    </source>
</reference>
<keyword evidence="4" id="KW-0067">ATP-binding</keyword>
<evidence type="ECO:0000259" key="3">
    <source>
        <dbReference type="PROSITE" id="PS51194"/>
    </source>
</evidence>
<dbReference type="PROSITE" id="PS51192">
    <property type="entry name" value="HELICASE_ATP_BIND_1"/>
    <property type="match status" value="1"/>
</dbReference>
<feature type="domain" description="Helicase C-terminal" evidence="3">
    <location>
        <begin position="458"/>
        <end position="615"/>
    </location>
</feature>
<sequence length="615" mass="71495">MQIITYKKIENNEYDYAIKFNRTRRTIKFFNEFAQILAHPSKKTYDAQNKCWLVTSTCFEEFEALDKKIFPNKNNKLKNIIKISSEDFNVVQDFTNIGHMMKLQPFDYQKKAIKLALDKQNAIIIGGCGCGKTPIGIGIYLEARLQNIVSNQGMIVAKASLKKQWLMEIKKFSNLKAQIVYTRAESISIKKSIIRNKNKLLKKELDIEKQNIIKNELDVLNNTDFFEHQFENDIDLFILNYETLLNNEIVTKLESIKLDFVYADEIHYIKNDTSKRAEALCRFNNVKLKYGATATPIQRDPRDIYSLFKFINPNVFPSKSQFNRFYIKWGGYGRPIGAINEENLNQKISPYMIIIPQEEIGAQLPEVVVLQKYCELTPEQQEINNKLLSELEELHEKEKILQQNPEENKEELAKIEANIMMRQTFAQELADSEELLSLSDSLSAKNYISNTESNKMNLLIDLLEEILNSGEKVCIFSRFTKMQDIITNRISKEKSNIFKDIEIAYINGSLNTNARYDEVYNKFRDNENCKILCCSDAGAEGINLSWCRYVIEVDLANSYAIQQQRHGRVKRADSTHKTVFVYQLICENSYDEIAQKIVNKKEYYDKTIINGIKIE</sequence>
<dbReference type="SUPFAM" id="SSF52540">
    <property type="entry name" value="P-loop containing nucleoside triphosphate hydrolases"/>
    <property type="match status" value="2"/>
</dbReference>
<keyword evidence="4" id="KW-0547">Nucleotide-binding</keyword>
<organism evidence="4 5">
    <name type="scientific">Megamonas hypermegale</name>
    <dbReference type="NCBI Taxonomy" id="158847"/>
    <lineage>
        <taxon>Bacteria</taxon>
        <taxon>Bacillati</taxon>
        <taxon>Bacillota</taxon>
        <taxon>Negativicutes</taxon>
        <taxon>Selenomonadales</taxon>
        <taxon>Selenomonadaceae</taxon>
        <taxon>Megamonas</taxon>
    </lineage>
</organism>
<dbReference type="InterPro" id="IPR049730">
    <property type="entry name" value="SNF2/RAD54-like_C"/>
</dbReference>
<evidence type="ECO:0000256" key="1">
    <source>
        <dbReference type="ARBA" id="ARBA00022801"/>
    </source>
</evidence>
<dbReference type="Pfam" id="PF00271">
    <property type="entry name" value="Helicase_C"/>
    <property type="match status" value="1"/>
</dbReference>
<accession>A0A378NTE6</accession>
<dbReference type="GO" id="GO:0016787">
    <property type="term" value="F:hydrolase activity"/>
    <property type="evidence" value="ECO:0007669"/>
    <property type="project" value="UniProtKB-KW"/>
</dbReference>
<dbReference type="GO" id="GO:0005524">
    <property type="term" value="F:ATP binding"/>
    <property type="evidence" value="ECO:0007669"/>
    <property type="project" value="InterPro"/>
</dbReference>
<keyword evidence="1" id="KW-0378">Hydrolase</keyword>